<dbReference type="Gene3D" id="2.130.10.10">
    <property type="entry name" value="YVTN repeat-like/Quinoprotein amine dehydrogenase"/>
    <property type="match status" value="2"/>
</dbReference>
<dbReference type="SMART" id="SM00388">
    <property type="entry name" value="HisKA"/>
    <property type="match status" value="1"/>
</dbReference>
<dbReference type="Pfam" id="PF07495">
    <property type="entry name" value="Y_Y_Y"/>
    <property type="match status" value="1"/>
</dbReference>
<dbReference type="PRINTS" id="PR00344">
    <property type="entry name" value="BCTRLSENSOR"/>
</dbReference>
<dbReference type="FunFam" id="2.60.40.10:FF:000791">
    <property type="entry name" value="Two-component system sensor histidine kinase/response regulator"/>
    <property type="match status" value="1"/>
</dbReference>
<dbReference type="InterPro" id="IPR018062">
    <property type="entry name" value="HTH_AraC-typ_CS"/>
</dbReference>
<comment type="catalytic activity">
    <reaction evidence="1">
        <text>ATP + protein L-histidine = ADP + protein N-phospho-L-histidine.</text>
        <dbReference type="EC" id="2.7.13.3"/>
    </reaction>
</comment>
<dbReference type="EC" id="2.7.13.3" evidence="2"/>
<keyword evidence="4" id="KW-0805">Transcription regulation</keyword>
<dbReference type="Pfam" id="PF00072">
    <property type="entry name" value="Response_reg"/>
    <property type="match status" value="1"/>
</dbReference>
<dbReference type="InterPro" id="IPR011110">
    <property type="entry name" value="Reg_prop"/>
</dbReference>
<dbReference type="InterPro" id="IPR036890">
    <property type="entry name" value="HATPase_C_sf"/>
</dbReference>
<evidence type="ECO:0000256" key="3">
    <source>
        <dbReference type="ARBA" id="ARBA00022553"/>
    </source>
</evidence>
<dbReference type="InterPro" id="IPR009057">
    <property type="entry name" value="Homeodomain-like_sf"/>
</dbReference>
<dbReference type="InterPro" id="IPR005467">
    <property type="entry name" value="His_kinase_dom"/>
</dbReference>
<dbReference type="Pfam" id="PF02518">
    <property type="entry name" value="HATPase_c"/>
    <property type="match status" value="1"/>
</dbReference>
<dbReference type="PROSITE" id="PS01124">
    <property type="entry name" value="HTH_ARAC_FAMILY_2"/>
    <property type="match status" value="1"/>
</dbReference>
<dbReference type="GO" id="GO:0043565">
    <property type="term" value="F:sequence-specific DNA binding"/>
    <property type="evidence" value="ECO:0007669"/>
    <property type="project" value="InterPro"/>
</dbReference>
<dbReference type="SUPFAM" id="SSF52172">
    <property type="entry name" value="CheY-like"/>
    <property type="match status" value="1"/>
</dbReference>
<comment type="caution">
    <text evidence="11">The sequence shown here is derived from an EMBL/GenBank/DDBJ whole genome shotgun (WGS) entry which is preliminary data.</text>
</comment>
<evidence type="ECO:0000256" key="4">
    <source>
        <dbReference type="ARBA" id="ARBA00023015"/>
    </source>
</evidence>
<dbReference type="PROSITE" id="PS50110">
    <property type="entry name" value="RESPONSE_REGULATORY"/>
    <property type="match status" value="1"/>
</dbReference>
<dbReference type="InterPro" id="IPR003661">
    <property type="entry name" value="HisK_dim/P_dom"/>
</dbReference>
<evidence type="ECO:0000256" key="6">
    <source>
        <dbReference type="ARBA" id="ARBA00023163"/>
    </source>
</evidence>
<dbReference type="PANTHER" id="PTHR43547">
    <property type="entry name" value="TWO-COMPONENT HISTIDINE KINASE"/>
    <property type="match status" value="1"/>
</dbReference>
<dbReference type="InterPro" id="IPR001789">
    <property type="entry name" value="Sig_transdc_resp-reg_receiver"/>
</dbReference>
<dbReference type="CDD" id="cd00075">
    <property type="entry name" value="HATPase"/>
    <property type="match status" value="1"/>
</dbReference>
<dbReference type="Gene3D" id="3.30.565.10">
    <property type="entry name" value="Histidine kinase-like ATPase, C-terminal domain"/>
    <property type="match status" value="1"/>
</dbReference>
<dbReference type="Gene3D" id="2.60.40.10">
    <property type="entry name" value="Immunoglobulins"/>
    <property type="match status" value="1"/>
</dbReference>
<evidence type="ECO:0000256" key="2">
    <source>
        <dbReference type="ARBA" id="ARBA00012438"/>
    </source>
</evidence>
<dbReference type="CDD" id="cd00082">
    <property type="entry name" value="HisKA"/>
    <property type="match status" value="1"/>
</dbReference>
<evidence type="ECO:0000313" key="12">
    <source>
        <dbReference type="Proteomes" id="UP000244168"/>
    </source>
</evidence>
<feature type="modified residue" description="4-aspartylphosphate" evidence="7">
    <location>
        <position position="1018"/>
    </location>
</feature>
<dbReference type="InterPro" id="IPR004358">
    <property type="entry name" value="Sig_transdc_His_kin-like_C"/>
</dbReference>
<evidence type="ECO:0000256" key="7">
    <source>
        <dbReference type="PROSITE-ProRule" id="PRU00169"/>
    </source>
</evidence>
<keyword evidence="5" id="KW-0238">DNA-binding</keyword>
<dbReference type="SUPFAM" id="SSF55874">
    <property type="entry name" value="ATPase domain of HSP90 chaperone/DNA topoisomerase II/histidine kinase"/>
    <property type="match status" value="1"/>
</dbReference>
<reference evidence="11 12" key="1">
    <citation type="submission" date="2018-04" db="EMBL/GenBank/DDBJ databases">
        <title>Genomic Encyclopedia of Archaeal and Bacterial Type Strains, Phase II (KMG-II): from individual species to whole genera.</title>
        <authorList>
            <person name="Goeker M."/>
        </authorList>
    </citation>
    <scope>NUCLEOTIDE SEQUENCE [LARGE SCALE GENOMIC DNA]</scope>
    <source>
        <strain evidence="11 12">DSM 26809</strain>
    </source>
</reference>
<feature type="domain" description="HTH araC/xylS-type" evidence="8">
    <location>
        <begin position="1118"/>
        <end position="1217"/>
    </location>
</feature>
<dbReference type="Proteomes" id="UP000244168">
    <property type="component" value="Unassembled WGS sequence"/>
</dbReference>
<dbReference type="InterPro" id="IPR036097">
    <property type="entry name" value="HisK_dim/P_sf"/>
</dbReference>
<sequence length="1223" mass="137229">MAQVSDLRFAHLNSDNGLPQNTIHGIVKDKYGFIWFGTWSGLCRYDGYRVRVYRHKPGDSTSLPDNRVHSISLDAEGNVWLITFKSTIGSRYDYEKDNFVNVSPEKVPKTMHDMLIRTGHYKRAVFESNGYAWRIDSASRALIQTHLANGRESKIMPNPANRWSLNDTYMSELYKDKDNMLWVGTYSNGVDRADLNAKPFHYHFHDLANPSSIADNNVRALCRDNEGGLWIGTRDMGISVVRDNGHTMHLKAGTGPASLSDNQIRRIFTDSRGNTWIGEKTGLDRYDRKTGTIKRFNTTAIGNATVFGVAEDHLHQIWLATWAGVFKYSYETNLLTRYLVGKTIPENWCYCIMEDKAGQIWLGTEGNGLMVCESGANGQFRVKKVYRQDDKNSNSISNDRIYCLFQDSHQNIWIGTGDGLDRLEPKSGRIEHFSRSAAGLPRSAIASVVEDNKGNIWVGHKQGISKISGNSSVINYTGQDGLQGNEFSDDAVYKCAKSGRMYFGGINGYNDFDPDSILTDTRNYPIMITELKVSSKPVEAGQEVNGRILLSKPIHLTDYIELNYKDKGVSIEFAALDYANPNANKYAYKLEGFDRDWIYTDASQRIASYPDLQRGDYVFKVIAANSDGVWNKTPRTLRIRVYPPWWSSNVAYTIYCIILIVTVIIVGRHAIAFIKLKAKLGYDQMLHEKELEMTQSKIEFFTNISHEIKTPLSLILAPIARLKTGDHDKQFINNQLQIMEENGERLHKLISQLLDIRRVETGNSPLNLQPGDIGAFVQHVAGCFQQLAESKDIKLQIDIEQQGLLRYFDHDKLERVIDNLLSNAMKFSKPGGMVRIAVGERTLDDKKTIVIEVTDQGDGIAPADIKRLFTPFYQGKNKFVGGSGLGLAFSKALVELHGGRISAQSDSLPGSDLKETRFTVELPSTPAESVTKPPVTGLPTVGVNRVEEVRKTIEIATPLTKAAKIEKKPVLLIVEDSVDLRAYLRDLFALDFVVLEARGGGEGNLMAIQHQPDLIITDMMMPEGNGLQLCEAIKNNEETRHIPVIMLTARSFAEHQVHGLQAGADDYVAKPFDPTALVLKARNTILQRRVMREKYRSTIMVTPAATEAKVSVDDDLLGKITQHIEANIDDPELNNESVAQAVGISRPQLYRKIKALTGMSVVDIIKEVRLAHARKMLAERKFNVNEIAYKVGFTDSDYFSKCFKAKWGMTPSEFAKSELDTVL</sequence>
<dbReference type="PANTHER" id="PTHR43547:SF2">
    <property type="entry name" value="HYBRID SIGNAL TRANSDUCTION HISTIDINE KINASE C"/>
    <property type="match status" value="1"/>
</dbReference>
<dbReference type="InterPro" id="IPR011123">
    <property type="entry name" value="Y_Y_Y"/>
</dbReference>
<keyword evidence="3 7" id="KW-0597">Phosphoprotein</keyword>
<feature type="domain" description="Response regulatory" evidence="10">
    <location>
        <begin position="970"/>
        <end position="1085"/>
    </location>
</feature>
<evidence type="ECO:0000259" key="9">
    <source>
        <dbReference type="PROSITE" id="PS50109"/>
    </source>
</evidence>
<dbReference type="PROSITE" id="PS00041">
    <property type="entry name" value="HTH_ARAC_FAMILY_1"/>
    <property type="match status" value="1"/>
</dbReference>
<organism evidence="11 12">
    <name type="scientific">Mucilaginibacter yixingensis</name>
    <dbReference type="NCBI Taxonomy" id="1295612"/>
    <lineage>
        <taxon>Bacteria</taxon>
        <taxon>Pseudomonadati</taxon>
        <taxon>Bacteroidota</taxon>
        <taxon>Sphingobacteriia</taxon>
        <taxon>Sphingobacteriales</taxon>
        <taxon>Sphingobacteriaceae</taxon>
        <taxon>Mucilaginibacter</taxon>
    </lineage>
</organism>
<dbReference type="CDD" id="cd17574">
    <property type="entry name" value="REC_OmpR"/>
    <property type="match status" value="1"/>
</dbReference>
<dbReference type="GO" id="GO:0003700">
    <property type="term" value="F:DNA-binding transcription factor activity"/>
    <property type="evidence" value="ECO:0007669"/>
    <property type="project" value="InterPro"/>
</dbReference>
<dbReference type="PROSITE" id="PS50109">
    <property type="entry name" value="HIS_KIN"/>
    <property type="match status" value="1"/>
</dbReference>
<evidence type="ECO:0000259" key="8">
    <source>
        <dbReference type="PROSITE" id="PS01124"/>
    </source>
</evidence>
<name>A0A2T5JBL8_9SPHI</name>
<feature type="domain" description="Histidine kinase" evidence="9">
    <location>
        <begin position="703"/>
        <end position="926"/>
    </location>
</feature>
<dbReference type="InterPro" id="IPR015943">
    <property type="entry name" value="WD40/YVTN_repeat-like_dom_sf"/>
</dbReference>
<keyword evidence="12" id="KW-1185">Reference proteome</keyword>
<accession>A0A2T5JBL8</accession>
<gene>
    <name evidence="11" type="ORF">C8P68_103415</name>
</gene>
<dbReference type="SUPFAM" id="SSF63829">
    <property type="entry name" value="Calcium-dependent phosphotriesterase"/>
    <property type="match status" value="3"/>
</dbReference>
<dbReference type="InterPro" id="IPR011006">
    <property type="entry name" value="CheY-like_superfamily"/>
</dbReference>
<dbReference type="InterPro" id="IPR018060">
    <property type="entry name" value="HTH_AraC"/>
</dbReference>
<dbReference type="SMART" id="SM00342">
    <property type="entry name" value="HTH_ARAC"/>
    <property type="match status" value="1"/>
</dbReference>
<dbReference type="SMART" id="SM00387">
    <property type="entry name" value="HATPase_c"/>
    <property type="match status" value="1"/>
</dbReference>
<evidence type="ECO:0000313" key="11">
    <source>
        <dbReference type="EMBL" id="PTQ98254.1"/>
    </source>
</evidence>
<dbReference type="InterPro" id="IPR003594">
    <property type="entry name" value="HATPase_dom"/>
</dbReference>
<dbReference type="Pfam" id="PF00512">
    <property type="entry name" value="HisKA"/>
    <property type="match status" value="1"/>
</dbReference>
<protein>
    <recommendedName>
        <fullName evidence="2">histidine kinase</fullName>
        <ecNumber evidence="2">2.7.13.3</ecNumber>
    </recommendedName>
</protein>
<dbReference type="SUPFAM" id="SSF46689">
    <property type="entry name" value="Homeodomain-like"/>
    <property type="match status" value="1"/>
</dbReference>
<dbReference type="InterPro" id="IPR013783">
    <property type="entry name" value="Ig-like_fold"/>
</dbReference>
<dbReference type="AlphaFoldDB" id="A0A2T5JBL8"/>
<dbReference type="EMBL" id="QAOQ01000003">
    <property type="protein sequence ID" value="PTQ98254.1"/>
    <property type="molecule type" value="Genomic_DNA"/>
</dbReference>
<dbReference type="GO" id="GO:0000155">
    <property type="term" value="F:phosphorelay sensor kinase activity"/>
    <property type="evidence" value="ECO:0007669"/>
    <property type="project" value="InterPro"/>
</dbReference>
<evidence type="ECO:0000259" key="10">
    <source>
        <dbReference type="PROSITE" id="PS50110"/>
    </source>
</evidence>
<keyword evidence="6" id="KW-0804">Transcription</keyword>
<dbReference type="Gene3D" id="3.40.50.2300">
    <property type="match status" value="1"/>
</dbReference>
<dbReference type="Pfam" id="PF12833">
    <property type="entry name" value="HTH_18"/>
    <property type="match status" value="1"/>
</dbReference>
<dbReference type="Gene3D" id="1.10.10.60">
    <property type="entry name" value="Homeodomain-like"/>
    <property type="match status" value="1"/>
</dbReference>
<proteinExistence type="predicted"/>
<dbReference type="SUPFAM" id="SSF47384">
    <property type="entry name" value="Homodimeric domain of signal transducing histidine kinase"/>
    <property type="match status" value="1"/>
</dbReference>
<evidence type="ECO:0000256" key="1">
    <source>
        <dbReference type="ARBA" id="ARBA00000085"/>
    </source>
</evidence>
<dbReference type="Gene3D" id="1.10.287.130">
    <property type="match status" value="1"/>
</dbReference>
<dbReference type="SMART" id="SM00448">
    <property type="entry name" value="REC"/>
    <property type="match status" value="1"/>
</dbReference>
<dbReference type="Pfam" id="PF07494">
    <property type="entry name" value="Reg_prop"/>
    <property type="match status" value="5"/>
</dbReference>
<evidence type="ECO:0000256" key="5">
    <source>
        <dbReference type="ARBA" id="ARBA00023125"/>
    </source>
</evidence>